<evidence type="ECO:0000256" key="1">
    <source>
        <dbReference type="SAM" id="SignalP"/>
    </source>
</evidence>
<evidence type="ECO:0008006" key="4">
    <source>
        <dbReference type="Google" id="ProtNLM"/>
    </source>
</evidence>
<dbReference type="InterPro" id="IPR010239">
    <property type="entry name" value="CHP02001"/>
</dbReference>
<keyword evidence="1" id="KW-0732">Signal</keyword>
<dbReference type="SUPFAM" id="SSF56935">
    <property type="entry name" value="Porins"/>
    <property type="match status" value="1"/>
</dbReference>
<proteinExistence type="predicted"/>
<organism evidence="2 3">
    <name type="scientific">Aliikangiella coralliicola</name>
    <dbReference type="NCBI Taxonomy" id="2592383"/>
    <lineage>
        <taxon>Bacteria</taxon>
        <taxon>Pseudomonadati</taxon>
        <taxon>Pseudomonadota</taxon>
        <taxon>Gammaproteobacteria</taxon>
        <taxon>Oceanospirillales</taxon>
        <taxon>Pleioneaceae</taxon>
        <taxon>Aliikangiella</taxon>
    </lineage>
</organism>
<dbReference type="InterPro" id="IPR023614">
    <property type="entry name" value="Porin_dom_sf"/>
</dbReference>
<evidence type="ECO:0000313" key="2">
    <source>
        <dbReference type="EMBL" id="TQV89076.1"/>
    </source>
</evidence>
<feature type="chain" id="PRO_5022120366" description="Porin" evidence="1">
    <location>
        <begin position="28"/>
        <end position="218"/>
    </location>
</feature>
<dbReference type="EMBL" id="VIKS01000003">
    <property type="protein sequence ID" value="TQV89076.1"/>
    <property type="molecule type" value="Genomic_DNA"/>
</dbReference>
<sequence>MRVHMKYKSITFTPLLLSSVVSPCVMAGDNEFGASATIVSQYLFRGFDLSDEDPAVQGDISLDHSSGLWFSLWASTYDVVTDDGVEIDIAGGYSHEISDNVSVSVGFTEYTYTGDTDSTTEFNIGASFHDFSITYYSDQDLDADYIELGYEIAINNKSSLTLHAGRLDFDAGGDNNDYSITYAYDLTDNAQFFVAYSSNDLDIPGAEDYFIGGFTFTF</sequence>
<dbReference type="OrthoDB" id="9793561at2"/>
<dbReference type="Proteomes" id="UP000315439">
    <property type="component" value="Unassembled WGS sequence"/>
</dbReference>
<comment type="caution">
    <text evidence="2">The sequence shown here is derived from an EMBL/GenBank/DDBJ whole genome shotgun (WGS) entry which is preliminary data.</text>
</comment>
<protein>
    <recommendedName>
        <fullName evidence="4">Porin</fullName>
    </recommendedName>
</protein>
<dbReference type="Pfam" id="PF09694">
    <property type="entry name" value="Gcw_chp"/>
    <property type="match status" value="1"/>
</dbReference>
<dbReference type="Gene3D" id="2.40.160.10">
    <property type="entry name" value="Porin"/>
    <property type="match status" value="1"/>
</dbReference>
<keyword evidence="3" id="KW-1185">Reference proteome</keyword>
<gene>
    <name evidence="2" type="ORF">FLL46_05985</name>
</gene>
<evidence type="ECO:0000313" key="3">
    <source>
        <dbReference type="Proteomes" id="UP000315439"/>
    </source>
</evidence>
<name>A0A545UHX7_9GAMM</name>
<dbReference type="AlphaFoldDB" id="A0A545UHX7"/>
<dbReference type="NCBIfam" id="TIGR02001">
    <property type="entry name" value="gcw_chp"/>
    <property type="match status" value="1"/>
</dbReference>
<reference evidence="2 3" key="1">
    <citation type="submission" date="2019-07" db="EMBL/GenBank/DDBJ databases">
        <title>Draft genome for Aliikangiella sp. M105.</title>
        <authorList>
            <person name="Wang G."/>
        </authorList>
    </citation>
    <scope>NUCLEOTIDE SEQUENCE [LARGE SCALE GENOMIC DNA]</scope>
    <source>
        <strain evidence="2 3">M105</strain>
    </source>
</reference>
<accession>A0A545UHX7</accession>
<feature type="signal peptide" evidence="1">
    <location>
        <begin position="1"/>
        <end position="27"/>
    </location>
</feature>